<gene>
    <name evidence="8" type="primary">trpA</name>
    <name evidence="10" type="ORF">SanaruYs_01710</name>
</gene>
<comment type="caution">
    <text evidence="10">The sequence shown here is derived from an EMBL/GenBank/DDBJ whole genome shotgun (WGS) entry which is preliminary data.</text>
</comment>
<name>A0A401U592_9BACT</name>
<evidence type="ECO:0000256" key="8">
    <source>
        <dbReference type="HAMAP-Rule" id="MF_00131"/>
    </source>
</evidence>
<comment type="subunit">
    <text evidence="2 8">Tetramer of two alpha and two beta chains.</text>
</comment>
<evidence type="ECO:0000256" key="9">
    <source>
        <dbReference type="RuleBase" id="RU003662"/>
    </source>
</evidence>
<dbReference type="PANTHER" id="PTHR43406:SF1">
    <property type="entry name" value="TRYPTOPHAN SYNTHASE ALPHA CHAIN, CHLOROPLASTIC"/>
    <property type="match status" value="1"/>
</dbReference>
<evidence type="ECO:0000256" key="7">
    <source>
        <dbReference type="ARBA" id="ARBA00049047"/>
    </source>
</evidence>
<evidence type="ECO:0000256" key="5">
    <source>
        <dbReference type="ARBA" id="ARBA00023141"/>
    </source>
</evidence>
<dbReference type="PROSITE" id="PS00167">
    <property type="entry name" value="TRP_SYNTHASE_ALPHA"/>
    <property type="match status" value="1"/>
</dbReference>
<sequence length="267" mass="29268">MGKILTNMENRLKTLFKKKSKNVLSIFYTAGFPTHKDTVAIAQYLEAAGADLIEIGIPFSDPVADGPTIQASNKVALDGGMTLPILLAQVKEIRKQVKLPIVLMGYLNPVIQYGVERFIKEAKAAGADGLILPDLPLVEFQTHYQSLMQAEDLCMSFLISPTTSEERIYKIDAASTGFVYAVSASSTTGAKGDFQPEQLAYFEKLSKLNMQNQHLIGFGIHDHQTFSKACEYGAGAIVGSAFISMLEKSNDLEKDIHLFVTRLKKGN</sequence>
<protein>
    <recommendedName>
        <fullName evidence="8">Tryptophan synthase alpha chain</fullName>
        <ecNumber evidence="8">4.2.1.20</ecNumber>
    </recommendedName>
</protein>
<dbReference type="NCBIfam" id="TIGR00262">
    <property type="entry name" value="trpA"/>
    <property type="match status" value="1"/>
</dbReference>
<keyword evidence="4 8" id="KW-0822">Tryptophan biosynthesis</keyword>
<accession>A0A401U592</accession>
<dbReference type="AlphaFoldDB" id="A0A401U592"/>
<evidence type="ECO:0000313" key="11">
    <source>
        <dbReference type="Proteomes" id="UP000288227"/>
    </source>
</evidence>
<dbReference type="HAMAP" id="MF_00131">
    <property type="entry name" value="Trp_synth_alpha"/>
    <property type="match status" value="1"/>
</dbReference>
<dbReference type="InterPro" id="IPR013785">
    <property type="entry name" value="Aldolase_TIM"/>
</dbReference>
<dbReference type="Proteomes" id="UP000288227">
    <property type="component" value="Unassembled WGS sequence"/>
</dbReference>
<dbReference type="CDD" id="cd04724">
    <property type="entry name" value="Tryptophan_synthase_alpha"/>
    <property type="match status" value="1"/>
</dbReference>
<comment type="catalytic activity">
    <reaction evidence="7 8">
        <text>(1S,2R)-1-C-(indol-3-yl)glycerol 3-phosphate + L-serine = D-glyceraldehyde 3-phosphate + L-tryptophan + H2O</text>
        <dbReference type="Rhea" id="RHEA:10532"/>
        <dbReference type="ChEBI" id="CHEBI:15377"/>
        <dbReference type="ChEBI" id="CHEBI:33384"/>
        <dbReference type="ChEBI" id="CHEBI:57912"/>
        <dbReference type="ChEBI" id="CHEBI:58866"/>
        <dbReference type="ChEBI" id="CHEBI:59776"/>
        <dbReference type="EC" id="4.2.1.20"/>
    </reaction>
</comment>
<dbReference type="UniPathway" id="UPA00035">
    <property type="reaction ID" value="UER00044"/>
</dbReference>
<keyword evidence="6 8" id="KW-0456">Lyase</keyword>
<proteinExistence type="inferred from homology"/>
<keyword evidence="11" id="KW-1185">Reference proteome</keyword>
<comment type="similarity">
    <text evidence="8 9">Belongs to the TrpA family.</text>
</comment>
<evidence type="ECO:0000256" key="4">
    <source>
        <dbReference type="ARBA" id="ARBA00022822"/>
    </source>
</evidence>
<dbReference type="Pfam" id="PF00290">
    <property type="entry name" value="Trp_syntA"/>
    <property type="match status" value="1"/>
</dbReference>
<dbReference type="InterPro" id="IPR011060">
    <property type="entry name" value="RibuloseP-bd_barrel"/>
</dbReference>
<keyword evidence="3 8" id="KW-0028">Amino-acid biosynthesis</keyword>
<evidence type="ECO:0000256" key="6">
    <source>
        <dbReference type="ARBA" id="ARBA00023239"/>
    </source>
</evidence>
<dbReference type="InterPro" id="IPR018204">
    <property type="entry name" value="Trp_synthase_alpha_AS"/>
</dbReference>
<dbReference type="GO" id="GO:0004834">
    <property type="term" value="F:tryptophan synthase activity"/>
    <property type="evidence" value="ECO:0007669"/>
    <property type="project" value="UniProtKB-UniRule"/>
</dbReference>
<dbReference type="PANTHER" id="PTHR43406">
    <property type="entry name" value="TRYPTOPHAN SYNTHASE, ALPHA CHAIN"/>
    <property type="match status" value="1"/>
</dbReference>
<dbReference type="EMBL" id="BHXQ01000001">
    <property type="protein sequence ID" value="GCC49956.1"/>
    <property type="molecule type" value="Genomic_DNA"/>
</dbReference>
<dbReference type="SUPFAM" id="SSF51366">
    <property type="entry name" value="Ribulose-phoshate binding barrel"/>
    <property type="match status" value="1"/>
</dbReference>
<reference evidence="10 11" key="1">
    <citation type="submission" date="2018-11" db="EMBL/GenBank/DDBJ databases">
        <title>Chryseotalea sanarue gen. nov., sp., nov., a member of the family Cytophagaceae, isolated from a brackish lake in Hamamatsu Japan.</title>
        <authorList>
            <person name="Maejima Y."/>
            <person name="Iino T."/>
            <person name="Muraguchi Y."/>
            <person name="Fukuda K."/>
            <person name="Ohkuma M."/>
            <person name="Moriuchi R."/>
            <person name="Dohra H."/>
            <person name="Kimbara K."/>
            <person name="Shintani M."/>
        </authorList>
    </citation>
    <scope>NUCLEOTIDE SEQUENCE [LARGE SCALE GENOMIC DNA]</scope>
    <source>
        <strain evidence="10 11">Ys</strain>
    </source>
</reference>
<feature type="active site" description="Proton acceptor" evidence="8">
    <location>
        <position position="54"/>
    </location>
</feature>
<feature type="active site" description="Proton acceptor" evidence="8">
    <location>
        <position position="65"/>
    </location>
</feature>
<comment type="pathway">
    <text evidence="1 8">Amino-acid biosynthesis; L-tryptophan biosynthesis; L-tryptophan from chorismate: step 5/5.</text>
</comment>
<evidence type="ECO:0000256" key="2">
    <source>
        <dbReference type="ARBA" id="ARBA00011270"/>
    </source>
</evidence>
<dbReference type="GO" id="GO:0005829">
    <property type="term" value="C:cytosol"/>
    <property type="evidence" value="ECO:0007669"/>
    <property type="project" value="TreeGrafter"/>
</dbReference>
<dbReference type="InterPro" id="IPR002028">
    <property type="entry name" value="Trp_synthase_suA"/>
</dbReference>
<dbReference type="EC" id="4.2.1.20" evidence="8"/>
<evidence type="ECO:0000256" key="3">
    <source>
        <dbReference type="ARBA" id="ARBA00022605"/>
    </source>
</evidence>
<evidence type="ECO:0000256" key="1">
    <source>
        <dbReference type="ARBA" id="ARBA00004733"/>
    </source>
</evidence>
<dbReference type="Gene3D" id="3.20.20.70">
    <property type="entry name" value="Aldolase class I"/>
    <property type="match status" value="1"/>
</dbReference>
<evidence type="ECO:0000313" key="10">
    <source>
        <dbReference type="EMBL" id="GCC49956.1"/>
    </source>
</evidence>
<organism evidence="10 11">
    <name type="scientific">Chryseotalea sanaruensis</name>
    <dbReference type="NCBI Taxonomy" id="2482724"/>
    <lineage>
        <taxon>Bacteria</taxon>
        <taxon>Pseudomonadati</taxon>
        <taxon>Bacteroidota</taxon>
        <taxon>Cytophagia</taxon>
        <taxon>Cytophagales</taxon>
        <taxon>Chryseotaleaceae</taxon>
        <taxon>Chryseotalea</taxon>
    </lineage>
</organism>
<keyword evidence="5 8" id="KW-0057">Aromatic amino acid biosynthesis</keyword>
<comment type="function">
    <text evidence="8">The alpha subunit is responsible for the aldol cleavage of indoleglycerol phosphate to indole and glyceraldehyde 3-phosphate.</text>
</comment>